<dbReference type="SUPFAM" id="SSF54909">
    <property type="entry name" value="Dimeric alpha+beta barrel"/>
    <property type="match status" value="1"/>
</dbReference>
<protein>
    <recommendedName>
        <fullName evidence="3">Antibiotic biosynthesis monooxygenase</fullName>
    </recommendedName>
</protein>
<dbReference type="RefSeq" id="WP_141786918.1">
    <property type="nucleotide sequence ID" value="NZ_BAAAKX010000003.1"/>
</dbReference>
<dbReference type="OrthoDB" id="9182871at2"/>
<dbReference type="Proteomes" id="UP000319514">
    <property type="component" value="Unassembled WGS sequence"/>
</dbReference>
<organism evidence="1 2">
    <name type="scientific">Oryzihumus leptocrescens</name>
    <dbReference type="NCBI Taxonomy" id="297536"/>
    <lineage>
        <taxon>Bacteria</taxon>
        <taxon>Bacillati</taxon>
        <taxon>Actinomycetota</taxon>
        <taxon>Actinomycetes</taxon>
        <taxon>Micrococcales</taxon>
        <taxon>Intrasporangiaceae</taxon>
        <taxon>Oryzihumus</taxon>
    </lineage>
</organism>
<accession>A0A542ZES4</accession>
<dbReference type="InterPro" id="IPR011008">
    <property type="entry name" value="Dimeric_a/b-barrel"/>
</dbReference>
<sequence length="100" mass="11197">MAGFVQIIEFTTSRVDELQKLADDWRAGREGEPGGPVRGVFSRDRDNPNRCVNIIEFASYEEAMANSERADTTEFAAQLAALCDAPPKFSNLDVVEEWTR</sequence>
<name>A0A542ZES4_9MICO</name>
<dbReference type="EMBL" id="VFOQ01000001">
    <property type="protein sequence ID" value="TQL58828.1"/>
    <property type="molecule type" value="Genomic_DNA"/>
</dbReference>
<evidence type="ECO:0000313" key="1">
    <source>
        <dbReference type="EMBL" id="TQL58828.1"/>
    </source>
</evidence>
<reference evidence="1 2" key="1">
    <citation type="submission" date="2019-06" db="EMBL/GenBank/DDBJ databases">
        <title>Sequencing the genomes of 1000 actinobacteria strains.</title>
        <authorList>
            <person name="Klenk H.-P."/>
        </authorList>
    </citation>
    <scope>NUCLEOTIDE SEQUENCE [LARGE SCALE GENOMIC DNA]</scope>
    <source>
        <strain evidence="1 2">DSM 18082</strain>
    </source>
</reference>
<proteinExistence type="predicted"/>
<evidence type="ECO:0008006" key="3">
    <source>
        <dbReference type="Google" id="ProtNLM"/>
    </source>
</evidence>
<dbReference type="AlphaFoldDB" id="A0A542ZES4"/>
<keyword evidence="2" id="KW-1185">Reference proteome</keyword>
<evidence type="ECO:0000313" key="2">
    <source>
        <dbReference type="Proteomes" id="UP000319514"/>
    </source>
</evidence>
<gene>
    <name evidence="1" type="ORF">FB474_0167</name>
</gene>
<comment type="caution">
    <text evidence="1">The sequence shown here is derived from an EMBL/GenBank/DDBJ whole genome shotgun (WGS) entry which is preliminary data.</text>
</comment>